<evidence type="ECO:0000313" key="3">
    <source>
        <dbReference type="Proteomes" id="UP001211907"/>
    </source>
</evidence>
<dbReference type="Pfam" id="PF06172">
    <property type="entry name" value="Cupin_5"/>
    <property type="match status" value="1"/>
</dbReference>
<keyword evidence="3" id="KW-1185">Reference proteome</keyword>
<organism evidence="2 3">
    <name type="scientific">Physocladia obscura</name>
    <dbReference type="NCBI Taxonomy" id="109957"/>
    <lineage>
        <taxon>Eukaryota</taxon>
        <taxon>Fungi</taxon>
        <taxon>Fungi incertae sedis</taxon>
        <taxon>Chytridiomycota</taxon>
        <taxon>Chytridiomycota incertae sedis</taxon>
        <taxon>Chytridiomycetes</taxon>
        <taxon>Chytridiales</taxon>
        <taxon>Chytriomycetaceae</taxon>
        <taxon>Physocladia</taxon>
    </lineage>
</organism>
<dbReference type="EMBL" id="JADGJH010002019">
    <property type="protein sequence ID" value="KAJ3105124.1"/>
    <property type="molecule type" value="Genomic_DNA"/>
</dbReference>
<dbReference type="PANTHER" id="PTHR33387:SF3">
    <property type="entry name" value="DUF985 DOMAIN-CONTAINING PROTEIN"/>
    <property type="match status" value="1"/>
</dbReference>
<protein>
    <recommendedName>
        <fullName evidence="1">DUF985 domain-containing protein</fullName>
    </recommendedName>
</protein>
<dbReference type="InterPro" id="IPR009327">
    <property type="entry name" value="Cupin_DUF985"/>
</dbReference>
<feature type="domain" description="DUF985" evidence="1">
    <location>
        <begin position="2"/>
        <end position="147"/>
    </location>
</feature>
<sequence>MLSHPEGGYYCETYRSPHNVTIQVSIPPGTETNESTTASTQTKTITRSASTGILFLLTADSPISHLHKIAFDEMWHFYGGDPLTVVVLGTDGQGGTKQIVLGESVHHEKQAVVEGGRWFGSFTNGGVNGYSLVGCTVAPGFEFEDFVIGVREELENLFPSEARLVERLAIHKNSIHVGTV</sequence>
<proteinExistence type="predicted"/>
<accession>A0AAD5STM7</accession>
<comment type="caution">
    <text evidence="2">The sequence shown here is derived from an EMBL/GenBank/DDBJ whole genome shotgun (WGS) entry which is preliminary data.</text>
</comment>
<dbReference type="SUPFAM" id="SSF51182">
    <property type="entry name" value="RmlC-like cupins"/>
    <property type="match status" value="1"/>
</dbReference>
<dbReference type="AlphaFoldDB" id="A0AAD5STM7"/>
<gene>
    <name evidence="2" type="ORF">HK100_003943</name>
</gene>
<evidence type="ECO:0000259" key="1">
    <source>
        <dbReference type="Pfam" id="PF06172"/>
    </source>
</evidence>
<evidence type="ECO:0000313" key="2">
    <source>
        <dbReference type="EMBL" id="KAJ3105124.1"/>
    </source>
</evidence>
<dbReference type="InterPro" id="IPR011051">
    <property type="entry name" value="RmlC_Cupin_sf"/>
</dbReference>
<dbReference type="Proteomes" id="UP001211907">
    <property type="component" value="Unassembled WGS sequence"/>
</dbReference>
<dbReference type="CDD" id="cd06121">
    <property type="entry name" value="cupin_YML079wp"/>
    <property type="match status" value="1"/>
</dbReference>
<dbReference type="InterPro" id="IPR014710">
    <property type="entry name" value="RmlC-like_jellyroll"/>
</dbReference>
<dbReference type="Gene3D" id="2.60.120.10">
    <property type="entry name" value="Jelly Rolls"/>
    <property type="match status" value="1"/>
</dbReference>
<reference evidence="2" key="1">
    <citation type="submission" date="2020-05" db="EMBL/GenBank/DDBJ databases">
        <title>Phylogenomic resolution of chytrid fungi.</title>
        <authorList>
            <person name="Stajich J.E."/>
            <person name="Amses K."/>
            <person name="Simmons R."/>
            <person name="Seto K."/>
            <person name="Myers J."/>
            <person name="Bonds A."/>
            <person name="Quandt C.A."/>
            <person name="Barry K."/>
            <person name="Liu P."/>
            <person name="Grigoriev I."/>
            <person name="Longcore J.E."/>
            <person name="James T.Y."/>
        </authorList>
    </citation>
    <scope>NUCLEOTIDE SEQUENCE</scope>
    <source>
        <strain evidence="2">JEL0513</strain>
    </source>
</reference>
<dbReference type="InterPro" id="IPR039935">
    <property type="entry name" value="YML079W-like"/>
</dbReference>
<name>A0AAD5STM7_9FUNG</name>
<dbReference type="PANTHER" id="PTHR33387">
    <property type="entry name" value="RMLC-LIKE JELLY ROLL FOLD PROTEIN"/>
    <property type="match status" value="1"/>
</dbReference>